<name>A0A0S8GK92_UNCW3</name>
<dbReference type="Pfam" id="PF19313">
    <property type="entry name" value="DUF5916"/>
    <property type="match status" value="1"/>
</dbReference>
<sequence length="716" mass="83181">MIALLLSLFLLGEKSIELRYTEIAPKLDGIIEDVWLRADSAYDFTQYRPTDGVPASEPTVVYFLADDENLYIALKCYTPGRRPYSSFKGLEDHIWFYLDTFNSRSRAYMFAICMSGHYDDGLMLENGKVQDTSWDYVWFFHIGEYKDRYIIEVRIPFKSIRYKEGLNEWGLQIRRWHIKDHAVTHWTDVRQKDGLQISQFGTLTNVQPKAQGYYVELYPEGFLRYDERGDSTDWTPSLSFNFKWDPTSQMTLNGTIYPDFAHIESDPYTFNLSRYPVRLQERRPFFVEGHDVFRMSHLGVDFFNSLDIFYSRRVGEALPQPWVGSIPILGGLKLINKSSDWNFGILGAYTDEFNDTAYVDDVPTSIIQIPNRGFTAARVNRAIFGNSDIGMMFSGTMVDRDDYNYALGIDGALRSGPSQLILQSAISDRNGTRGWAISSGGIHRSSNFIAVGSFIKVDSSFHVEDIGYVPWQGVTDLYLAAGPARYPETGPLLRMYLEPGIILTKYPESDEWSKLATLFFEPNFRNMWGFNIWGQLGQMYEADTNYFYRGIEATVWSGLRQTMNLHFGFDYSYCYNYYRSEIYNQPWIANQLWIWHWMSFVPISQLSLITYGDFVMEWDPNGELHAITPIWTPRIEYQINSDMDLALYSEFVFLTEDGDLSTAEVYSNRIGFLFSWNFMPKSWLYIAFNDLRRDEGDGLELTERIGAVKIKYLIYF</sequence>
<evidence type="ECO:0000313" key="2">
    <source>
        <dbReference type="EMBL" id="KPK72850.1"/>
    </source>
</evidence>
<reference evidence="2 3" key="1">
    <citation type="journal article" date="2015" name="Microbiome">
        <title>Genomic resolution of linkages in carbon, nitrogen, and sulfur cycling among widespread estuary sediment bacteria.</title>
        <authorList>
            <person name="Baker B.J."/>
            <person name="Lazar C.S."/>
            <person name="Teske A.P."/>
            <person name="Dick G.J."/>
        </authorList>
    </citation>
    <scope>NUCLEOTIDE SEQUENCE [LARGE SCALE GENOMIC DNA]</scope>
    <source>
        <strain evidence="2">SM23_60</strain>
    </source>
</reference>
<accession>A0A0S8GK92</accession>
<organism evidence="2 3">
    <name type="scientific">candidate division WOR_3 bacterium SM23_60</name>
    <dbReference type="NCBI Taxonomy" id="1703780"/>
    <lineage>
        <taxon>Bacteria</taxon>
        <taxon>Bacteria division WOR-3</taxon>
    </lineage>
</organism>
<gene>
    <name evidence="2" type="ORF">AMJ87_03580</name>
</gene>
<evidence type="ECO:0000259" key="1">
    <source>
        <dbReference type="Pfam" id="PF19313"/>
    </source>
</evidence>
<dbReference type="Proteomes" id="UP000051096">
    <property type="component" value="Unassembled WGS sequence"/>
</dbReference>
<dbReference type="EMBL" id="LJUO01000021">
    <property type="protein sequence ID" value="KPK72850.1"/>
    <property type="molecule type" value="Genomic_DNA"/>
</dbReference>
<comment type="caution">
    <text evidence="2">The sequence shown here is derived from an EMBL/GenBank/DDBJ whole genome shotgun (WGS) entry which is preliminary data.</text>
</comment>
<proteinExistence type="predicted"/>
<dbReference type="InterPro" id="IPR045670">
    <property type="entry name" value="DUF5916"/>
</dbReference>
<protein>
    <recommendedName>
        <fullName evidence="1">DUF5916 domain-containing protein</fullName>
    </recommendedName>
</protein>
<dbReference type="Gene3D" id="2.60.40.1190">
    <property type="match status" value="1"/>
</dbReference>
<dbReference type="SUPFAM" id="SSF49344">
    <property type="entry name" value="CBD9-like"/>
    <property type="match status" value="1"/>
</dbReference>
<feature type="domain" description="DUF5916" evidence="1">
    <location>
        <begin position="226"/>
        <end position="317"/>
    </location>
</feature>
<evidence type="ECO:0000313" key="3">
    <source>
        <dbReference type="Proteomes" id="UP000051096"/>
    </source>
</evidence>
<dbReference type="AlphaFoldDB" id="A0A0S8GK92"/>